<comment type="caution">
    <text evidence="2">The sequence shown here is derived from an EMBL/GenBank/DDBJ whole genome shotgun (WGS) entry which is preliminary data.</text>
</comment>
<evidence type="ECO:0000313" key="2">
    <source>
        <dbReference type="EMBL" id="MDA5194955.1"/>
    </source>
</evidence>
<evidence type="ECO:0000259" key="1">
    <source>
        <dbReference type="Pfam" id="PF09356"/>
    </source>
</evidence>
<dbReference type="InterPro" id="IPR011928">
    <property type="entry name" value="Phage_phiJL001_Gp84"/>
</dbReference>
<dbReference type="Pfam" id="PF09931">
    <property type="entry name" value="Phage_phiJL001_Gp84_N"/>
    <property type="match status" value="1"/>
</dbReference>
<dbReference type="EMBL" id="JANWOI010000004">
    <property type="protein sequence ID" value="MDA5194955.1"/>
    <property type="molecule type" value="Genomic_DNA"/>
</dbReference>
<accession>A0A9X3Z842</accession>
<name>A0A9X3Z842_9PROT</name>
<evidence type="ECO:0000313" key="3">
    <source>
        <dbReference type="Proteomes" id="UP001141619"/>
    </source>
</evidence>
<dbReference type="InterPro" id="IPR018964">
    <property type="entry name" value="Phage_phiJL001_Gp84_C"/>
</dbReference>
<organism evidence="2 3">
    <name type="scientific">Govanella unica</name>
    <dbReference type="NCBI Taxonomy" id="2975056"/>
    <lineage>
        <taxon>Bacteria</taxon>
        <taxon>Pseudomonadati</taxon>
        <taxon>Pseudomonadota</taxon>
        <taxon>Alphaproteobacteria</taxon>
        <taxon>Emcibacterales</taxon>
        <taxon>Govanellaceae</taxon>
        <taxon>Govanella</taxon>
    </lineage>
</organism>
<dbReference type="NCBIfam" id="TIGR02218">
    <property type="entry name" value="phg_TIGR02218"/>
    <property type="match status" value="1"/>
</dbReference>
<gene>
    <name evidence="2" type="ORF">NYP16_13430</name>
</gene>
<protein>
    <submittedName>
        <fullName evidence="2">DUF2163 domain-containing protein</fullName>
    </submittedName>
</protein>
<dbReference type="AlphaFoldDB" id="A0A9X3Z842"/>
<reference evidence="2" key="2">
    <citation type="journal article" date="2023" name="Syst. Appl. Microbiol.">
        <title>Govania unica gen. nov., sp. nov., a rare biosphere bacterium that represents a novel family in the class Alphaproteobacteria.</title>
        <authorList>
            <person name="Vandamme P."/>
            <person name="Peeters C."/>
            <person name="Hettiarachchi A."/>
            <person name="Cnockaert M."/>
            <person name="Carlier A."/>
        </authorList>
    </citation>
    <scope>NUCLEOTIDE SEQUENCE</scope>
    <source>
        <strain evidence="2">LMG 31809</strain>
    </source>
</reference>
<proteinExistence type="predicted"/>
<dbReference type="RefSeq" id="WP_274944661.1">
    <property type="nucleotide sequence ID" value="NZ_JANWOI010000004.1"/>
</dbReference>
<feature type="domain" description="Bacteriophage phiJL001 Gp84 C-terminal" evidence="1">
    <location>
        <begin position="193"/>
        <end position="271"/>
    </location>
</feature>
<sequence length="280" mass="30095">MRTTTADMIAHLGGEVTQLATCWRVRRRDGVTLGFTTHDQSLRIGGLTYRPSSAFSPTVIAAGQMFDSDDLDVEGALSDSAINAADLRAGLYDFAAVDLFLVNWAAPESGNLHIKSGWIGEVRMGRGTYVAELRGLTTVLRQSYATIYSAECSADLGDKHCRVDLETLTVSGSVIAVADRRLFTASALGKPDGYFAYGRLRWRTGQNAGRGIEVKTQAGNIIGLFDAMAGEIAVGDLFSISPGCDKRFATCRTKFANVANYRGHPHVPGMDAMLAYPGLT</sequence>
<reference evidence="2" key="1">
    <citation type="submission" date="2022-08" db="EMBL/GenBank/DDBJ databases">
        <authorList>
            <person name="Vandamme P."/>
            <person name="Hettiarachchi A."/>
            <person name="Peeters C."/>
            <person name="Cnockaert M."/>
            <person name="Carlier A."/>
        </authorList>
    </citation>
    <scope>NUCLEOTIDE SEQUENCE</scope>
    <source>
        <strain evidence="2">LMG 31809</strain>
    </source>
</reference>
<dbReference type="Proteomes" id="UP001141619">
    <property type="component" value="Unassembled WGS sequence"/>
</dbReference>
<dbReference type="Pfam" id="PF09356">
    <property type="entry name" value="Phage_BR0599"/>
    <property type="match status" value="1"/>
</dbReference>
<keyword evidence="3" id="KW-1185">Reference proteome</keyword>